<gene>
    <name evidence="11" type="ORF">BaRGS_00023795</name>
</gene>
<evidence type="ECO:0000256" key="1">
    <source>
        <dbReference type="ARBA" id="ARBA00013895"/>
    </source>
</evidence>
<comment type="caution">
    <text evidence="11">The sequence shown here is derived from an EMBL/GenBank/DDBJ whole genome shotgun (WGS) entry which is preliminary data.</text>
</comment>
<evidence type="ECO:0000313" key="12">
    <source>
        <dbReference type="Proteomes" id="UP001519460"/>
    </source>
</evidence>
<evidence type="ECO:0000256" key="7">
    <source>
        <dbReference type="ARBA" id="ARBA00023179"/>
    </source>
</evidence>
<dbReference type="SUPFAM" id="SSF46458">
    <property type="entry name" value="Globin-like"/>
    <property type="match status" value="1"/>
</dbReference>
<evidence type="ECO:0000259" key="10">
    <source>
        <dbReference type="PROSITE" id="PS01033"/>
    </source>
</evidence>
<proteinExistence type="inferred from homology"/>
<reference evidence="11 12" key="1">
    <citation type="journal article" date="2023" name="Sci. Data">
        <title>Genome assembly of the Korean intertidal mud-creeper Batillaria attramentaria.</title>
        <authorList>
            <person name="Patra A.K."/>
            <person name="Ho P.T."/>
            <person name="Jun S."/>
            <person name="Lee S.J."/>
            <person name="Kim Y."/>
            <person name="Won Y.J."/>
        </authorList>
    </citation>
    <scope>NUCLEOTIDE SEQUENCE [LARGE SCALE GENOMIC DNA]</scope>
    <source>
        <strain evidence="11">Wonlab-2016</strain>
    </source>
</reference>
<dbReference type="InterPro" id="IPR050532">
    <property type="entry name" value="Globin-like_OT"/>
</dbReference>
<sequence length="182" mass="21231">MGCIVSNNQVTPKRESGIHPTHIDVVQSTWPAIACQKERFGVFVYNSFLSREREMRRLFPRMVLEDGEEKFRMDEREVRRHALLVMDGLGLAIDCLQDPDKLHRFLRLVGVRHYRAGVTPDMLEKLYPAIDGALRMLLESRYNKRTRRAWRSFFSYITGVMKVAIMEADAEIQGEKLKCPCR</sequence>
<dbReference type="PANTHER" id="PTHR46458">
    <property type="entry name" value="BLR2807 PROTEIN"/>
    <property type="match status" value="1"/>
</dbReference>
<keyword evidence="12" id="KW-1185">Reference proteome</keyword>
<keyword evidence="6" id="KW-0408">Iron</keyword>
<keyword evidence="5" id="KW-0479">Metal-binding</keyword>
<dbReference type="PANTHER" id="PTHR46458:SF1">
    <property type="entry name" value="GEO09476P1"/>
    <property type="match status" value="1"/>
</dbReference>
<dbReference type="Proteomes" id="UP001519460">
    <property type="component" value="Unassembled WGS sequence"/>
</dbReference>
<evidence type="ECO:0000256" key="3">
    <source>
        <dbReference type="ARBA" id="ARBA00022617"/>
    </source>
</evidence>
<evidence type="ECO:0000256" key="8">
    <source>
        <dbReference type="ARBA" id="ARBA00030087"/>
    </source>
</evidence>
<keyword evidence="2 9" id="KW-0813">Transport</keyword>
<evidence type="ECO:0000256" key="5">
    <source>
        <dbReference type="ARBA" id="ARBA00022723"/>
    </source>
</evidence>
<dbReference type="AlphaFoldDB" id="A0ABD0KDN0"/>
<dbReference type="CDD" id="cd01040">
    <property type="entry name" value="Mb-like"/>
    <property type="match status" value="1"/>
</dbReference>
<keyword evidence="4 9" id="KW-0561">Oxygen transport</keyword>
<dbReference type="InterPro" id="IPR009050">
    <property type="entry name" value="Globin-like_sf"/>
</dbReference>
<dbReference type="InterPro" id="IPR000971">
    <property type="entry name" value="Globin"/>
</dbReference>
<dbReference type="GO" id="GO:0046872">
    <property type="term" value="F:metal ion binding"/>
    <property type="evidence" value="ECO:0007669"/>
    <property type="project" value="UniProtKB-KW"/>
</dbReference>
<feature type="domain" description="Globin" evidence="10">
    <location>
        <begin position="17"/>
        <end position="166"/>
    </location>
</feature>
<keyword evidence="7" id="KW-0514">Muscle protein</keyword>
<dbReference type="PROSITE" id="PS01033">
    <property type="entry name" value="GLOBIN"/>
    <property type="match status" value="1"/>
</dbReference>
<evidence type="ECO:0000256" key="6">
    <source>
        <dbReference type="ARBA" id="ARBA00023004"/>
    </source>
</evidence>
<accession>A0ABD0KDN0</accession>
<dbReference type="GO" id="GO:0005344">
    <property type="term" value="F:oxygen carrier activity"/>
    <property type="evidence" value="ECO:0007669"/>
    <property type="project" value="UniProtKB-KW"/>
</dbReference>
<comment type="similarity">
    <text evidence="9">Belongs to the globin family.</text>
</comment>
<dbReference type="InterPro" id="IPR044399">
    <property type="entry name" value="Mb-like_M"/>
</dbReference>
<evidence type="ECO:0000256" key="2">
    <source>
        <dbReference type="ARBA" id="ARBA00022448"/>
    </source>
</evidence>
<dbReference type="InterPro" id="IPR012292">
    <property type="entry name" value="Globin/Proto"/>
</dbReference>
<dbReference type="Pfam" id="PF00042">
    <property type="entry name" value="Globin"/>
    <property type="match status" value="1"/>
</dbReference>
<protein>
    <recommendedName>
        <fullName evidence="1">Globin</fullName>
    </recommendedName>
    <alternativeName>
        <fullName evidence="8">Myoglobin</fullName>
    </alternativeName>
</protein>
<name>A0ABD0KDN0_9CAEN</name>
<evidence type="ECO:0000256" key="4">
    <source>
        <dbReference type="ARBA" id="ARBA00022621"/>
    </source>
</evidence>
<dbReference type="EMBL" id="JACVVK020000201">
    <property type="protein sequence ID" value="KAK7485017.1"/>
    <property type="molecule type" value="Genomic_DNA"/>
</dbReference>
<dbReference type="Gene3D" id="1.10.490.10">
    <property type="entry name" value="Globins"/>
    <property type="match status" value="1"/>
</dbReference>
<organism evidence="11 12">
    <name type="scientific">Batillaria attramentaria</name>
    <dbReference type="NCBI Taxonomy" id="370345"/>
    <lineage>
        <taxon>Eukaryota</taxon>
        <taxon>Metazoa</taxon>
        <taxon>Spiralia</taxon>
        <taxon>Lophotrochozoa</taxon>
        <taxon>Mollusca</taxon>
        <taxon>Gastropoda</taxon>
        <taxon>Caenogastropoda</taxon>
        <taxon>Sorbeoconcha</taxon>
        <taxon>Cerithioidea</taxon>
        <taxon>Batillariidae</taxon>
        <taxon>Batillaria</taxon>
    </lineage>
</organism>
<keyword evidence="3 9" id="KW-0349">Heme</keyword>
<evidence type="ECO:0000256" key="9">
    <source>
        <dbReference type="RuleBase" id="RU000356"/>
    </source>
</evidence>
<evidence type="ECO:0000313" key="11">
    <source>
        <dbReference type="EMBL" id="KAK7485017.1"/>
    </source>
</evidence>